<keyword evidence="2" id="KW-0812">Transmembrane</keyword>
<feature type="compositionally biased region" description="Basic and acidic residues" evidence="1">
    <location>
        <begin position="421"/>
        <end position="434"/>
    </location>
</feature>
<evidence type="ECO:0000313" key="5">
    <source>
        <dbReference type="Proteomes" id="UP001208570"/>
    </source>
</evidence>
<gene>
    <name evidence="4" type="ORF">LSH36_577g02040</name>
</gene>
<name>A0AAD9J781_9ANNE</name>
<dbReference type="GO" id="GO:0030246">
    <property type="term" value="F:carbohydrate binding"/>
    <property type="evidence" value="ECO:0007669"/>
    <property type="project" value="InterPro"/>
</dbReference>
<sequence>MFSLSSDVLEYCENDIFQPKCGSDEVLLITHARYGRMRQGRCITGQHGKFGCKTDARRYLDQRCSGRRSCTVTVATLVPEDVQPCSKDLRIVYASKDYCENSEAVEVRESAGYLSSLVTMETGCGSLDSPWWVTVQPGQTITLSLLDFDVREEQGASQSTETVCAGNTRERLVFTSSSNRLEVRLVTGSEQSERRDSHFLLRFEAHGCPDLPPPINGWVERNANYVMIGCHGDARHRWKLRCEGIKWSGTYNNCTDGEPPMAGSALQSWSLLNMKHGLSALIILCIAVLVGLGILAVGLFYIRRKRHTRSGREVMVRPPPDIQYGPSSVPDKPEVPLSRPYSKTGDSTEYYHSTENDYYRTWQMQRHVPQNSPLPAVPTTIPPPPYHAKSPVLGGESHLHATSGNQGKSGYQKSTYPPNEHIYESPKFERKDYSSDDYEIDGINTEYFELDPDSSKTT</sequence>
<feature type="region of interest" description="Disordered" evidence="1">
    <location>
        <begin position="392"/>
        <end position="434"/>
    </location>
</feature>
<feature type="region of interest" description="Disordered" evidence="1">
    <location>
        <begin position="315"/>
        <end position="350"/>
    </location>
</feature>
<keyword evidence="5" id="KW-1185">Reference proteome</keyword>
<evidence type="ECO:0000256" key="1">
    <source>
        <dbReference type="SAM" id="MobiDB-lite"/>
    </source>
</evidence>
<evidence type="ECO:0000259" key="3">
    <source>
        <dbReference type="PROSITE" id="PS50228"/>
    </source>
</evidence>
<feature type="transmembrane region" description="Helical" evidence="2">
    <location>
        <begin position="278"/>
        <end position="302"/>
    </location>
</feature>
<organism evidence="4 5">
    <name type="scientific">Paralvinella palmiformis</name>
    <dbReference type="NCBI Taxonomy" id="53620"/>
    <lineage>
        <taxon>Eukaryota</taxon>
        <taxon>Metazoa</taxon>
        <taxon>Spiralia</taxon>
        <taxon>Lophotrochozoa</taxon>
        <taxon>Annelida</taxon>
        <taxon>Polychaeta</taxon>
        <taxon>Sedentaria</taxon>
        <taxon>Canalipalpata</taxon>
        <taxon>Terebellida</taxon>
        <taxon>Terebelliformia</taxon>
        <taxon>Alvinellidae</taxon>
        <taxon>Paralvinella</taxon>
    </lineage>
</organism>
<dbReference type="PROSITE" id="PS50228">
    <property type="entry name" value="SUEL_LECTIN"/>
    <property type="match status" value="1"/>
</dbReference>
<dbReference type="CDD" id="cd22823">
    <property type="entry name" value="Gal_Rha_Lectin"/>
    <property type="match status" value="1"/>
</dbReference>
<dbReference type="InterPro" id="IPR043159">
    <property type="entry name" value="Lectin_gal-bd_sf"/>
</dbReference>
<proteinExistence type="predicted"/>
<keyword evidence="2" id="KW-0472">Membrane</keyword>
<dbReference type="EMBL" id="JAODUP010000577">
    <property type="protein sequence ID" value="KAK2146945.1"/>
    <property type="molecule type" value="Genomic_DNA"/>
</dbReference>
<dbReference type="InterPro" id="IPR000922">
    <property type="entry name" value="Lectin_gal-bd_dom"/>
</dbReference>
<dbReference type="Proteomes" id="UP001208570">
    <property type="component" value="Unassembled WGS sequence"/>
</dbReference>
<dbReference type="Gene3D" id="2.60.120.740">
    <property type="match status" value="1"/>
</dbReference>
<dbReference type="PANTHER" id="PTHR46780">
    <property type="entry name" value="PROTEIN EVA-1"/>
    <property type="match status" value="1"/>
</dbReference>
<comment type="caution">
    <text evidence="4">The sequence shown here is derived from an EMBL/GenBank/DDBJ whole genome shotgun (WGS) entry which is preliminary data.</text>
</comment>
<evidence type="ECO:0000256" key="2">
    <source>
        <dbReference type="SAM" id="Phobius"/>
    </source>
</evidence>
<dbReference type="InterPro" id="IPR035914">
    <property type="entry name" value="Sperma_CUB_dom_sf"/>
</dbReference>
<dbReference type="AlphaFoldDB" id="A0AAD9J781"/>
<evidence type="ECO:0000313" key="4">
    <source>
        <dbReference type="EMBL" id="KAK2146945.1"/>
    </source>
</evidence>
<keyword evidence="2" id="KW-1133">Transmembrane helix</keyword>
<dbReference type="SUPFAM" id="SSF49854">
    <property type="entry name" value="Spermadhesin, CUB domain"/>
    <property type="match status" value="1"/>
</dbReference>
<accession>A0AAD9J781</accession>
<feature type="domain" description="SUEL-type lectin" evidence="3">
    <location>
        <begin position="11"/>
        <end position="85"/>
    </location>
</feature>
<feature type="compositionally biased region" description="Polar residues" evidence="1">
    <location>
        <begin position="400"/>
        <end position="417"/>
    </location>
</feature>
<protein>
    <recommendedName>
        <fullName evidence="3">SUEL-type lectin domain-containing protein</fullName>
    </recommendedName>
</protein>
<reference evidence="4" key="1">
    <citation type="journal article" date="2023" name="Mol. Biol. Evol.">
        <title>Third-Generation Sequencing Reveals the Adaptive Role of the Epigenome in Three Deep-Sea Polychaetes.</title>
        <authorList>
            <person name="Perez M."/>
            <person name="Aroh O."/>
            <person name="Sun Y."/>
            <person name="Lan Y."/>
            <person name="Juniper S.K."/>
            <person name="Young C.R."/>
            <person name="Angers B."/>
            <person name="Qian P.Y."/>
        </authorList>
    </citation>
    <scope>NUCLEOTIDE SEQUENCE</scope>
    <source>
        <strain evidence="4">P08H-3</strain>
    </source>
</reference>